<evidence type="ECO:0000256" key="1">
    <source>
        <dbReference type="SAM" id="MobiDB-lite"/>
    </source>
</evidence>
<name>A0A7Y9KRN6_9ACTN</name>
<dbReference type="AlphaFoldDB" id="A0A7Y9KRN6"/>
<dbReference type="EMBL" id="JACCBW010000002">
    <property type="protein sequence ID" value="NYE36760.1"/>
    <property type="molecule type" value="Genomic_DNA"/>
</dbReference>
<keyword evidence="3" id="KW-1185">Reference proteome</keyword>
<protein>
    <submittedName>
        <fullName evidence="2">Uncharacterized protein</fullName>
    </submittedName>
</protein>
<dbReference type="Proteomes" id="UP000549911">
    <property type="component" value="Unassembled WGS sequence"/>
</dbReference>
<reference evidence="2 3" key="1">
    <citation type="submission" date="2020-07" db="EMBL/GenBank/DDBJ databases">
        <authorList>
            <person name="Partida-Martinez L."/>
            <person name="Huntemann M."/>
            <person name="Clum A."/>
            <person name="Wang J."/>
            <person name="Palaniappan K."/>
            <person name="Ritter S."/>
            <person name="Chen I.-M."/>
            <person name="Stamatis D."/>
            <person name="Reddy T."/>
            <person name="O'Malley R."/>
            <person name="Daum C."/>
            <person name="Shapiro N."/>
            <person name="Ivanova N."/>
            <person name="Kyrpides N."/>
            <person name="Woyke T."/>
        </authorList>
    </citation>
    <scope>NUCLEOTIDE SEQUENCE [LARGE SCALE GENOMIC DNA]</scope>
    <source>
        <strain evidence="2 3">AT2.17</strain>
    </source>
</reference>
<feature type="compositionally biased region" description="Basic and acidic residues" evidence="1">
    <location>
        <begin position="9"/>
        <end position="35"/>
    </location>
</feature>
<proteinExistence type="predicted"/>
<reference evidence="2 3" key="2">
    <citation type="submission" date="2020-08" db="EMBL/GenBank/DDBJ databases">
        <title>The Agave Microbiome: Exploring the role of microbial communities in plant adaptations to desert environments.</title>
        <authorList>
            <person name="Partida-Martinez L.P."/>
        </authorList>
    </citation>
    <scope>NUCLEOTIDE SEQUENCE [LARGE SCALE GENOMIC DNA]</scope>
    <source>
        <strain evidence="2 3">AT2.17</strain>
    </source>
</reference>
<gene>
    <name evidence="2" type="ORF">F4692_001893</name>
</gene>
<sequence length="48" mass="5119">MSQRTGTDGPHDDPQTHLDTDPVNRPDEPTARAEADADADADAEEDTA</sequence>
<comment type="caution">
    <text evidence="2">The sequence shown here is derived from an EMBL/GenBank/DDBJ whole genome shotgun (WGS) entry which is preliminary data.</text>
</comment>
<evidence type="ECO:0000313" key="3">
    <source>
        <dbReference type="Proteomes" id="UP000549911"/>
    </source>
</evidence>
<feature type="region of interest" description="Disordered" evidence="1">
    <location>
        <begin position="1"/>
        <end position="48"/>
    </location>
</feature>
<dbReference type="RefSeq" id="WP_179619400.1">
    <property type="nucleotide sequence ID" value="NZ_JACCBW010000002.1"/>
</dbReference>
<evidence type="ECO:0000313" key="2">
    <source>
        <dbReference type="EMBL" id="NYE36760.1"/>
    </source>
</evidence>
<feature type="compositionally biased region" description="Acidic residues" evidence="1">
    <location>
        <begin position="36"/>
        <end position="48"/>
    </location>
</feature>
<organism evidence="2 3">
    <name type="scientific">Nocardioides cavernae</name>
    <dbReference type="NCBI Taxonomy" id="1921566"/>
    <lineage>
        <taxon>Bacteria</taxon>
        <taxon>Bacillati</taxon>
        <taxon>Actinomycetota</taxon>
        <taxon>Actinomycetes</taxon>
        <taxon>Propionibacteriales</taxon>
        <taxon>Nocardioidaceae</taxon>
        <taxon>Nocardioides</taxon>
    </lineage>
</organism>
<accession>A0A7Y9KRN6</accession>